<dbReference type="SUPFAM" id="SSF53098">
    <property type="entry name" value="Ribonuclease H-like"/>
    <property type="match status" value="1"/>
</dbReference>
<dbReference type="Gene3D" id="3.30.420.390">
    <property type="match status" value="2"/>
</dbReference>
<keyword evidence="8" id="KW-1185">Reference proteome</keyword>
<dbReference type="SMART" id="SM00482">
    <property type="entry name" value="POLAc"/>
    <property type="match status" value="1"/>
</dbReference>
<dbReference type="InterPro" id="IPR012337">
    <property type="entry name" value="RNaseH-like_sf"/>
</dbReference>
<dbReference type="AlphaFoldDB" id="A0AA36H9I2"/>
<evidence type="ECO:0000256" key="4">
    <source>
        <dbReference type="ARBA" id="ARBA00022932"/>
    </source>
</evidence>
<dbReference type="PANTHER" id="PTHR10267">
    <property type="entry name" value="DNA POLYMERASE SUBUNIT GAMMA-1"/>
    <property type="match status" value="1"/>
</dbReference>
<keyword evidence="2" id="KW-0808">Transferase</keyword>
<dbReference type="EMBL" id="CATQJL010000316">
    <property type="protein sequence ID" value="CAJ0606646.1"/>
    <property type="molecule type" value="Genomic_DNA"/>
</dbReference>
<dbReference type="PANTHER" id="PTHR10267:SF0">
    <property type="entry name" value="DNA POLYMERASE SUBUNIT GAMMA-1"/>
    <property type="match status" value="1"/>
</dbReference>
<dbReference type="PROSITE" id="PS00447">
    <property type="entry name" value="DNA_POLYMERASE_A"/>
    <property type="match status" value="1"/>
</dbReference>
<dbReference type="PRINTS" id="PR00867">
    <property type="entry name" value="DNAPOLG"/>
</dbReference>
<dbReference type="GO" id="GO:0003887">
    <property type="term" value="F:DNA-directed DNA polymerase activity"/>
    <property type="evidence" value="ECO:0007669"/>
    <property type="project" value="UniProtKB-KW"/>
</dbReference>
<dbReference type="InterPro" id="IPR001098">
    <property type="entry name" value="DNA-dir_DNA_pol_A_palm_dom"/>
</dbReference>
<dbReference type="EC" id="2.7.7.7" evidence="1"/>
<protein>
    <recommendedName>
        <fullName evidence="1">DNA-directed DNA polymerase</fullName>
        <ecNumber evidence="1">2.7.7.7</ecNumber>
    </recommendedName>
    <alternativeName>
        <fullName evidence="5">Mitochondrial DNA polymerase catalytic subunit</fullName>
    </alternativeName>
</protein>
<dbReference type="GO" id="GO:0005760">
    <property type="term" value="C:gamma DNA polymerase complex"/>
    <property type="evidence" value="ECO:0007669"/>
    <property type="project" value="InterPro"/>
</dbReference>
<evidence type="ECO:0000313" key="8">
    <source>
        <dbReference type="Proteomes" id="UP001176961"/>
    </source>
</evidence>
<dbReference type="Gene3D" id="3.30.70.370">
    <property type="match status" value="2"/>
</dbReference>
<dbReference type="Pfam" id="PF18136">
    <property type="entry name" value="DNApol_Exo"/>
    <property type="match status" value="1"/>
</dbReference>
<comment type="caution">
    <text evidence="7">The sequence shown here is derived from an EMBL/GenBank/DDBJ whole genome shotgun (WGS) entry which is preliminary data.</text>
</comment>
<dbReference type="InterPro" id="IPR041336">
    <property type="entry name" value="DNApol_Exo"/>
</dbReference>
<accession>A0AA36H9I2</accession>
<dbReference type="InterPro" id="IPR002297">
    <property type="entry name" value="DNA-dir_DNA_pol_A_mt"/>
</dbReference>
<organism evidence="7 8">
    <name type="scientific">Cylicocyclus nassatus</name>
    <name type="common">Nematode worm</name>
    <dbReference type="NCBI Taxonomy" id="53992"/>
    <lineage>
        <taxon>Eukaryota</taxon>
        <taxon>Metazoa</taxon>
        <taxon>Ecdysozoa</taxon>
        <taxon>Nematoda</taxon>
        <taxon>Chromadorea</taxon>
        <taxon>Rhabditida</taxon>
        <taxon>Rhabditina</taxon>
        <taxon>Rhabditomorpha</taxon>
        <taxon>Strongyloidea</taxon>
        <taxon>Strongylidae</taxon>
        <taxon>Cylicocyclus</taxon>
    </lineage>
</organism>
<dbReference type="SUPFAM" id="SSF56672">
    <property type="entry name" value="DNA/RNA polymerases"/>
    <property type="match status" value="1"/>
</dbReference>
<keyword evidence="3" id="KW-0548">Nucleotidyltransferase</keyword>
<dbReference type="GO" id="GO:0006264">
    <property type="term" value="P:mitochondrial DNA replication"/>
    <property type="evidence" value="ECO:0007669"/>
    <property type="project" value="TreeGrafter"/>
</dbReference>
<dbReference type="GO" id="GO:0003677">
    <property type="term" value="F:DNA binding"/>
    <property type="evidence" value="ECO:0007669"/>
    <property type="project" value="InterPro"/>
</dbReference>
<dbReference type="FunFam" id="3.30.70.370:FF:000017">
    <property type="entry name" value="Predicted protein"/>
    <property type="match status" value="1"/>
</dbReference>
<proteinExistence type="predicted"/>
<dbReference type="InterPro" id="IPR043502">
    <property type="entry name" value="DNA/RNA_pol_sf"/>
</dbReference>
<name>A0AA36H9I2_CYLNA</name>
<evidence type="ECO:0000256" key="5">
    <source>
        <dbReference type="ARBA" id="ARBA00031966"/>
    </source>
</evidence>
<dbReference type="Proteomes" id="UP001176961">
    <property type="component" value="Unassembled WGS sequence"/>
</dbReference>
<evidence type="ECO:0000256" key="2">
    <source>
        <dbReference type="ARBA" id="ARBA00022679"/>
    </source>
</evidence>
<evidence type="ECO:0000256" key="1">
    <source>
        <dbReference type="ARBA" id="ARBA00012417"/>
    </source>
</evidence>
<feature type="domain" description="DNA-directed DNA polymerase family A palm" evidence="6">
    <location>
        <begin position="627"/>
        <end position="943"/>
    </location>
</feature>
<dbReference type="Gene3D" id="1.10.150.20">
    <property type="entry name" value="5' to 3' exonuclease, C-terminal subdomain"/>
    <property type="match status" value="2"/>
</dbReference>
<evidence type="ECO:0000259" key="6">
    <source>
        <dbReference type="SMART" id="SM00482"/>
    </source>
</evidence>
<dbReference type="GO" id="GO:0008408">
    <property type="term" value="F:3'-5' exonuclease activity"/>
    <property type="evidence" value="ECO:0007669"/>
    <property type="project" value="TreeGrafter"/>
</dbReference>
<keyword evidence="4" id="KW-0239">DNA-directed DNA polymerase</keyword>
<gene>
    <name evidence="7" type="ORF">CYNAS_LOCUS18629</name>
</gene>
<sequence length="1039" mass="118295">MKWTRVMKAIMKITKRTNSFKSQRIATVPEYLHRHLFNTDVPSTSTAPSYHIELPTLRSTSLQEHFRIIAKELTEKYRELLDAATAIPLQVPKPAHWRFETGWTRYAHSGVVEKVDHPCEDVFFFDVETCVQDGQLATLAVALSEAAWYCWCSDRLVNDTPMPNAVRLEHLIPLGGSDQARIVIGHNVGYDRARAREPYLQTKTAIRFMDTMSMTIPMFGMADHQVVTYETDDSDYTLRERRSERWRDAWDDRVCRNSLLAVHQHLYRDEHRITKEAKKYQEFFVKEDLNSIRQNFQVLVNYCADDNLICSQIFKKLWPEFQKRFPHPATLYGMLNIGNAYLPINENWEIFFKKNEKTSDETKEAGARALIASAKDIVSVLKPDPDGVVVDAWLFDADWSTKGNKEFPEWFYKLFSKRGNVYLDFTSLSCEDVVMKSTLVPLIFGMTYGPYPLHRSRTLGWGYLAPNKAKSFDAGEQNQILKTLQQHEHICEVIANNESEFGELTPVGRAHNFGSLLFYQLTHPLGSQNVGDPLGKHFLRLIDSKVLRPTRYTDQFFVLLEALKSTKFWTNYKKRYESEIPVWYNSTEGSRVGAIAPAIVPSGTVSRRSVHKLWVTLTNESGTNRIGTGIKSLVQAPEGSVLVGADVDSQEQWLAGLFGDASHAGTLPVSARHPGLTPFSNMMLAGSKAEGTDLHTVVANQLHIDRGQAKALNYARMYGAGEVHASKTLAQAGMESSRAYQTARDLFRMTKGTESCWKMLKREAQPLLRAFVEEEKVSPDYLTVDGNFYVPTYDNKLKALTTKFEQWVLLKAQEKDSSLSEEAIITSLYEDFANDVRLFSGGYESATFNFLEMQTHRDILRTPVLDCRLSDALSALPEGTPDRDQFAAKYKRSVMNWLVQSSAVDFLHLLLVCMEWLCNEYCIPARFVISIHDEVRYLCLEEDAPRLALALMLSNMYVRSFISSKLGIEQLPQSIAFFSQVDCDKVLRKEVHLPCFNVDGSKVPDGVSWTIEDLMQITGGRLTRDISPLQEHQTCTLKV</sequence>
<evidence type="ECO:0000256" key="3">
    <source>
        <dbReference type="ARBA" id="ARBA00022695"/>
    </source>
</evidence>
<reference evidence="7" key="1">
    <citation type="submission" date="2023-07" db="EMBL/GenBank/DDBJ databases">
        <authorList>
            <consortium name="CYATHOMIX"/>
        </authorList>
    </citation>
    <scope>NUCLEOTIDE SEQUENCE</scope>
    <source>
        <strain evidence="7">N/A</strain>
    </source>
</reference>
<evidence type="ECO:0000313" key="7">
    <source>
        <dbReference type="EMBL" id="CAJ0606646.1"/>
    </source>
</evidence>
<dbReference type="InterPro" id="IPR019760">
    <property type="entry name" value="DNA-dir_DNA_pol_A_CS"/>
</dbReference>